<organism evidence="2 3">
    <name type="scientific">Eumeta variegata</name>
    <name type="common">Bagworm moth</name>
    <name type="synonym">Eumeta japonica</name>
    <dbReference type="NCBI Taxonomy" id="151549"/>
    <lineage>
        <taxon>Eukaryota</taxon>
        <taxon>Metazoa</taxon>
        <taxon>Ecdysozoa</taxon>
        <taxon>Arthropoda</taxon>
        <taxon>Hexapoda</taxon>
        <taxon>Insecta</taxon>
        <taxon>Pterygota</taxon>
        <taxon>Neoptera</taxon>
        <taxon>Endopterygota</taxon>
        <taxon>Lepidoptera</taxon>
        <taxon>Glossata</taxon>
        <taxon>Ditrysia</taxon>
        <taxon>Tineoidea</taxon>
        <taxon>Psychidae</taxon>
        <taxon>Oiketicinae</taxon>
        <taxon>Eumeta</taxon>
    </lineage>
</organism>
<evidence type="ECO:0000313" key="3">
    <source>
        <dbReference type="Proteomes" id="UP000299102"/>
    </source>
</evidence>
<name>A0A4C1T6S5_EUMVA</name>
<gene>
    <name evidence="2" type="ORF">EVAR_77596_1</name>
</gene>
<dbReference type="EMBL" id="BGZK01000039">
    <property type="protein sequence ID" value="GBP10193.1"/>
    <property type="molecule type" value="Genomic_DNA"/>
</dbReference>
<evidence type="ECO:0000256" key="1">
    <source>
        <dbReference type="SAM" id="MobiDB-lite"/>
    </source>
</evidence>
<accession>A0A4C1T6S5</accession>
<feature type="compositionally biased region" description="Basic and acidic residues" evidence="1">
    <location>
        <begin position="146"/>
        <end position="157"/>
    </location>
</feature>
<proteinExistence type="predicted"/>
<sequence>MRSNDLAYPLCNAVNDVIRVRKALTWARRDVNSIAVEDDDHGKDEEERQERTVKTTCCFLIRSPKNSTAMGLCHYLQNGNKYVLNKWNGDGEEASTSEAGERNENEAGIATGRPTVKALVLSCTRKGIIICACKTICVAIEDDDHGKEEDTYAKEDTPAEEEEDERSIAVVNRNSVDVVDVNF</sequence>
<feature type="region of interest" description="Disordered" evidence="1">
    <location>
        <begin position="146"/>
        <end position="170"/>
    </location>
</feature>
<dbReference type="Proteomes" id="UP000299102">
    <property type="component" value="Unassembled WGS sequence"/>
</dbReference>
<evidence type="ECO:0000313" key="2">
    <source>
        <dbReference type="EMBL" id="GBP10193.1"/>
    </source>
</evidence>
<protein>
    <submittedName>
        <fullName evidence="2">Uncharacterized protein</fullName>
    </submittedName>
</protein>
<dbReference type="AlphaFoldDB" id="A0A4C1T6S5"/>
<keyword evidence="3" id="KW-1185">Reference proteome</keyword>
<reference evidence="2 3" key="1">
    <citation type="journal article" date="2019" name="Commun. Biol.">
        <title>The bagworm genome reveals a unique fibroin gene that provides high tensile strength.</title>
        <authorList>
            <person name="Kono N."/>
            <person name="Nakamura H."/>
            <person name="Ohtoshi R."/>
            <person name="Tomita M."/>
            <person name="Numata K."/>
            <person name="Arakawa K."/>
        </authorList>
    </citation>
    <scope>NUCLEOTIDE SEQUENCE [LARGE SCALE GENOMIC DNA]</scope>
</reference>
<comment type="caution">
    <text evidence="2">The sequence shown here is derived from an EMBL/GenBank/DDBJ whole genome shotgun (WGS) entry which is preliminary data.</text>
</comment>